<dbReference type="InterPro" id="IPR006626">
    <property type="entry name" value="PbH1"/>
</dbReference>
<dbReference type="InterPro" id="IPR059226">
    <property type="entry name" value="Choice_anch_Q_dom"/>
</dbReference>
<dbReference type="Gene3D" id="2.160.20.10">
    <property type="entry name" value="Single-stranded right-handed beta-helix, Pectin lyase-like"/>
    <property type="match status" value="1"/>
</dbReference>
<evidence type="ECO:0000313" key="1">
    <source>
        <dbReference type="EMBL" id="KKN89740.1"/>
    </source>
</evidence>
<dbReference type="InterPro" id="IPR012334">
    <property type="entry name" value="Pectin_lyas_fold"/>
</dbReference>
<comment type="caution">
    <text evidence="1">The sequence shown here is derived from an EMBL/GenBank/DDBJ whole genome shotgun (WGS) entry which is preliminary data.</text>
</comment>
<protein>
    <submittedName>
        <fullName evidence="1">Uncharacterized protein</fullName>
    </submittedName>
</protein>
<name>A0A0F9U930_9ZZZZ</name>
<dbReference type="AlphaFoldDB" id="A0A0F9U930"/>
<proteinExistence type="predicted"/>
<accession>A0A0F9U930</accession>
<dbReference type="EMBL" id="LAZR01000116">
    <property type="protein sequence ID" value="KKN89740.1"/>
    <property type="molecule type" value="Genomic_DNA"/>
</dbReference>
<organism evidence="1">
    <name type="scientific">marine sediment metagenome</name>
    <dbReference type="NCBI Taxonomy" id="412755"/>
    <lineage>
        <taxon>unclassified sequences</taxon>
        <taxon>metagenomes</taxon>
        <taxon>ecological metagenomes</taxon>
    </lineage>
</organism>
<dbReference type="SMART" id="SM00710">
    <property type="entry name" value="PbH1"/>
    <property type="match status" value="6"/>
</dbReference>
<dbReference type="InterPro" id="IPR011050">
    <property type="entry name" value="Pectin_lyase_fold/virulence"/>
</dbReference>
<gene>
    <name evidence="1" type="ORF">LCGC14_0235860</name>
</gene>
<reference evidence="1" key="1">
    <citation type="journal article" date="2015" name="Nature">
        <title>Complex archaea that bridge the gap between prokaryotes and eukaryotes.</title>
        <authorList>
            <person name="Spang A."/>
            <person name="Saw J.H."/>
            <person name="Jorgensen S.L."/>
            <person name="Zaremba-Niedzwiedzka K."/>
            <person name="Martijn J."/>
            <person name="Lind A.E."/>
            <person name="van Eijk R."/>
            <person name="Schleper C."/>
            <person name="Guy L."/>
            <person name="Ettema T.J."/>
        </authorList>
    </citation>
    <scope>NUCLEOTIDE SEQUENCE</scope>
</reference>
<sequence length="663" mass="70986">MAWAGRKGIPTPTFGIDETHWEYSDVSYTYDYGGGAESYRTNSDGPYTHYIDPDHGSATDTANPLGSPSTPRLTVPTTFSAGSVCEIHNAPAYPVSTIGITSSGTSGLPVFIRGTVGGSAKLLGRVYVYGTYFIVENIEFKDADDDLSGGATGQMRFYSPCSYAATRTCNVHGNLNPSGSALTTLGTAESPVTNIVFYDNDVHDNGNWELPPEEDQDIMGTYIAIYSNNIWVLESLYYQNSGSGVQANPWPETDNSYVHHIYIAGNKGYSNKQTAFWTKQSSYVVFSENECYSNALADGDGAGIGYQYSPDNVWIIFNHIHDEQFGIRAGEGASGTVYVIGNDIHDITTDSFNGATGYCHAAINLWGSAVRYVVNNTCHDVPTGYSSVIQAVEHIQNNIFDTINEATGYHIFVNSPDNDSTVKNNSFYDGGSATVIRWGGTSYNLAAFQAATSKGQDCIESDPDFTDPDNSDFTIPTGSPCKDAGDGTLISNIIDTYFAAFGVDIAEDLNGISRPQGSAWDIGAYEFAGTAEIHAEGLRYVMEIAFSEEDIVPTNFYVGLATDNSLLESDTIANLTEVTGTGYARQSVASSDVGFTISDFTTTYGVRLDTVTFTGGAGEFDAAKLAFLSTSDVAGLLIASMPLSTAITVGDGEVLTVSMGMKL</sequence>
<dbReference type="SUPFAM" id="SSF51126">
    <property type="entry name" value="Pectin lyase-like"/>
    <property type="match status" value="1"/>
</dbReference>
<dbReference type="NCBIfam" id="NF041518">
    <property type="entry name" value="choice_anch_Q"/>
    <property type="match status" value="1"/>
</dbReference>